<reference evidence="6 8" key="1">
    <citation type="journal article" date="2020" name="Mol. Plant">
        <title>The Chromosome-Based Rubber Tree Genome Provides New Insights into Spurge Genome Evolution and Rubber Biosynthesis.</title>
        <authorList>
            <person name="Liu J."/>
            <person name="Shi C."/>
            <person name="Shi C.C."/>
            <person name="Li W."/>
            <person name="Zhang Q.J."/>
            <person name="Zhang Y."/>
            <person name="Li K."/>
            <person name="Lu H.F."/>
            <person name="Shi C."/>
            <person name="Zhu S.T."/>
            <person name="Xiao Z.Y."/>
            <person name="Nan H."/>
            <person name="Yue Y."/>
            <person name="Zhu X.G."/>
            <person name="Wu Y."/>
            <person name="Hong X.N."/>
            <person name="Fan G.Y."/>
            <person name="Tong Y."/>
            <person name="Zhang D."/>
            <person name="Mao C.L."/>
            <person name="Liu Y.L."/>
            <person name="Hao S.J."/>
            <person name="Liu W.Q."/>
            <person name="Lv M.Q."/>
            <person name="Zhang H.B."/>
            <person name="Liu Y."/>
            <person name="Hu-Tang G.R."/>
            <person name="Wang J.P."/>
            <person name="Wang J.H."/>
            <person name="Sun Y.H."/>
            <person name="Ni S.B."/>
            <person name="Chen W.B."/>
            <person name="Zhang X.C."/>
            <person name="Jiao Y.N."/>
            <person name="Eichler E.E."/>
            <person name="Li G.H."/>
            <person name="Liu X."/>
            <person name="Gao L.Z."/>
        </authorList>
    </citation>
    <scope>NUCLEOTIDE SEQUENCE [LARGE SCALE GENOMIC DNA]</scope>
    <source>
        <strain evidence="8">cv. GT1</strain>
        <tissue evidence="6">Leaf</tissue>
    </source>
</reference>
<dbReference type="Proteomes" id="UP000467840">
    <property type="component" value="Chromosome 10"/>
</dbReference>
<dbReference type="InterPro" id="IPR011009">
    <property type="entry name" value="Kinase-like_dom_sf"/>
</dbReference>
<dbReference type="PANTHER" id="PTHR27002:SF1104">
    <property type="entry name" value="CYSTEINE-RICH RECEPTOR-LIKE PROTEIN KINASE 27-RELATED"/>
    <property type="match status" value="1"/>
</dbReference>
<gene>
    <name evidence="6" type="ORF">GH714_029596</name>
    <name evidence="7" type="ORF">GH714_029805</name>
</gene>
<protein>
    <recommendedName>
        <fullName evidence="9">Serine-threonine/tyrosine-protein kinase catalytic domain-containing protein</fullName>
    </recommendedName>
</protein>
<evidence type="ECO:0000313" key="6">
    <source>
        <dbReference type="EMBL" id="KAF2312265.1"/>
    </source>
</evidence>
<keyword evidence="4" id="KW-0418">Kinase</keyword>
<dbReference type="SUPFAM" id="SSF56112">
    <property type="entry name" value="Protein kinase-like (PK-like)"/>
    <property type="match status" value="1"/>
</dbReference>
<name>A0A6A6MIC7_HEVBR</name>
<dbReference type="GO" id="GO:0005524">
    <property type="term" value="F:ATP binding"/>
    <property type="evidence" value="ECO:0007669"/>
    <property type="project" value="UniProtKB-KW"/>
</dbReference>
<evidence type="ECO:0000256" key="4">
    <source>
        <dbReference type="ARBA" id="ARBA00022777"/>
    </source>
</evidence>
<keyword evidence="1" id="KW-0723">Serine/threonine-protein kinase</keyword>
<accession>A0A6A6MIC7</accession>
<dbReference type="EMBL" id="JAAGAX010000003">
    <property type="protein sequence ID" value="KAF2320649.1"/>
    <property type="molecule type" value="Genomic_DNA"/>
</dbReference>
<dbReference type="PANTHER" id="PTHR27002">
    <property type="entry name" value="RECEPTOR-LIKE SERINE/THREONINE-PROTEIN KINASE SD1-8"/>
    <property type="match status" value="1"/>
</dbReference>
<dbReference type="Gene3D" id="3.30.200.20">
    <property type="entry name" value="Phosphorylase Kinase, domain 1"/>
    <property type="match status" value="1"/>
</dbReference>
<evidence type="ECO:0000313" key="8">
    <source>
        <dbReference type="Proteomes" id="UP000467840"/>
    </source>
</evidence>
<evidence type="ECO:0000256" key="3">
    <source>
        <dbReference type="ARBA" id="ARBA00022741"/>
    </source>
</evidence>
<dbReference type="GO" id="GO:0005886">
    <property type="term" value="C:plasma membrane"/>
    <property type="evidence" value="ECO:0007669"/>
    <property type="project" value="TreeGrafter"/>
</dbReference>
<proteinExistence type="predicted"/>
<sequence length="101" mass="11774">MKEDLLNSCNSIWASLELQQMTFLMRTSLDNEYLELSASRLFNGQDIAMKRLSRDHFGQGNSEFENEILLVAKLQHRNLVRLLGFLWEGNERLQICLEELG</sequence>
<evidence type="ECO:0000256" key="1">
    <source>
        <dbReference type="ARBA" id="ARBA00022527"/>
    </source>
</evidence>
<dbReference type="AlphaFoldDB" id="A0A6A6MIC7"/>
<keyword evidence="8" id="KW-1185">Reference proteome</keyword>
<evidence type="ECO:0000256" key="5">
    <source>
        <dbReference type="ARBA" id="ARBA00022840"/>
    </source>
</evidence>
<evidence type="ECO:0008006" key="9">
    <source>
        <dbReference type="Google" id="ProtNLM"/>
    </source>
</evidence>
<dbReference type="GO" id="GO:0004674">
    <property type="term" value="F:protein serine/threonine kinase activity"/>
    <property type="evidence" value="ECO:0007669"/>
    <property type="project" value="UniProtKB-KW"/>
</dbReference>
<keyword evidence="3" id="KW-0547">Nucleotide-binding</keyword>
<dbReference type="Proteomes" id="UP000467840">
    <property type="component" value="Chromosome 14"/>
</dbReference>
<evidence type="ECO:0000256" key="2">
    <source>
        <dbReference type="ARBA" id="ARBA00022679"/>
    </source>
</evidence>
<organism evidence="6 8">
    <name type="scientific">Hevea brasiliensis</name>
    <name type="common">Para rubber tree</name>
    <name type="synonym">Siphonia brasiliensis</name>
    <dbReference type="NCBI Taxonomy" id="3981"/>
    <lineage>
        <taxon>Eukaryota</taxon>
        <taxon>Viridiplantae</taxon>
        <taxon>Streptophyta</taxon>
        <taxon>Embryophyta</taxon>
        <taxon>Tracheophyta</taxon>
        <taxon>Spermatophyta</taxon>
        <taxon>Magnoliopsida</taxon>
        <taxon>eudicotyledons</taxon>
        <taxon>Gunneridae</taxon>
        <taxon>Pentapetalae</taxon>
        <taxon>rosids</taxon>
        <taxon>fabids</taxon>
        <taxon>Malpighiales</taxon>
        <taxon>Euphorbiaceae</taxon>
        <taxon>Crotonoideae</taxon>
        <taxon>Micrandreae</taxon>
        <taxon>Hevea</taxon>
    </lineage>
</organism>
<keyword evidence="2" id="KW-0808">Transferase</keyword>
<dbReference type="EMBL" id="JAAGAX010000006">
    <property type="protein sequence ID" value="KAF2312265.1"/>
    <property type="molecule type" value="Genomic_DNA"/>
</dbReference>
<keyword evidence="5" id="KW-0067">ATP-binding</keyword>
<evidence type="ECO:0000313" key="7">
    <source>
        <dbReference type="EMBL" id="KAF2320649.1"/>
    </source>
</evidence>
<comment type="caution">
    <text evidence="6">The sequence shown here is derived from an EMBL/GenBank/DDBJ whole genome shotgun (WGS) entry which is preliminary data.</text>
</comment>